<dbReference type="Gene3D" id="1.10.10.10">
    <property type="entry name" value="Winged helix-like DNA-binding domain superfamily/Winged helix DNA-binding domain"/>
    <property type="match status" value="1"/>
</dbReference>
<dbReference type="SMART" id="SM00418">
    <property type="entry name" value="HTH_ARSR"/>
    <property type="match status" value="1"/>
</dbReference>
<feature type="domain" description="HTH arsR-type" evidence="1">
    <location>
        <begin position="1"/>
        <end position="90"/>
    </location>
</feature>
<keyword evidence="3" id="KW-1185">Reference proteome</keyword>
<dbReference type="InterPro" id="IPR052543">
    <property type="entry name" value="HTH_Metal-responsive_Reg"/>
</dbReference>
<proteinExistence type="predicted"/>
<evidence type="ECO:0000313" key="3">
    <source>
        <dbReference type="Proteomes" id="UP001440612"/>
    </source>
</evidence>
<dbReference type="EMBL" id="CP150951">
    <property type="protein sequence ID" value="WZC49073.1"/>
    <property type="molecule type" value="Genomic_DNA"/>
</dbReference>
<dbReference type="PANTHER" id="PTHR39168:SF1">
    <property type="entry name" value="TRANSCRIPTIONAL REGULATORY PROTEIN"/>
    <property type="match status" value="1"/>
</dbReference>
<dbReference type="Proteomes" id="UP001440612">
    <property type="component" value="Chromosome"/>
</dbReference>
<sequence>MELESFGQAVSHRSRVAILIALFGGKALPASELAYRARISGQTASSHLSILTELNVIKVRKCGRHRYFELASEDIAEAIEALATKLDLSIREPKPVEDRLRTGRFCYNHLAGRLGTSITDVLVRGGVLAMNDESFQLLDTEHVLFRALEIDPHVISRKRGRFAPRCLDWSERRPHVAGILGSSIAQGMLSKSFIERTRDDRSVTVTNLGKKFLVSELGLDSEPSELLVGVE</sequence>
<gene>
    <name evidence="2" type="ORF">AABB29_19965</name>
</gene>
<dbReference type="InterPro" id="IPR036390">
    <property type="entry name" value="WH_DNA-bd_sf"/>
</dbReference>
<dbReference type="InterPro" id="IPR011991">
    <property type="entry name" value="ArsR-like_HTH"/>
</dbReference>
<evidence type="ECO:0000313" key="2">
    <source>
        <dbReference type="EMBL" id="WZC49073.1"/>
    </source>
</evidence>
<accession>A0ABZ2V522</accession>
<dbReference type="PROSITE" id="PS50987">
    <property type="entry name" value="HTH_ARSR_2"/>
    <property type="match status" value="1"/>
</dbReference>
<dbReference type="Pfam" id="PF12840">
    <property type="entry name" value="HTH_20"/>
    <property type="match status" value="1"/>
</dbReference>
<dbReference type="PANTHER" id="PTHR39168">
    <property type="entry name" value="TRANSCRIPTIONAL REGULATOR-RELATED"/>
    <property type="match status" value="1"/>
</dbReference>
<protein>
    <submittedName>
        <fullName evidence="2">ArsR/SmtB family transcription factor</fullName>
    </submittedName>
</protein>
<reference evidence="3" key="1">
    <citation type="submission" date="2024-04" db="EMBL/GenBank/DDBJ databases">
        <title>Phylogenomic analyses of a clade within the roseobacter group suggest taxonomic reassignments of species of the genera Aestuariivita, Citreicella, Loktanella, Nautella, Pelagibaca, Ruegeria, Thalassobius, Thiobacimonas and Tropicibacter, and the proposal o.</title>
        <authorList>
            <person name="Jeon C.O."/>
        </authorList>
    </citation>
    <scope>NUCLEOTIDE SEQUENCE [LARGE SCALE GENOMIC DNA]</scope>
    <source>
        <strain evidence="3">BS5-3</strain>
    </source>
</reference>
<dbReference type="RefSeq" id="WP_341367185.1">
    <property type="nucleotide sequence ID" value="NZ_CP150951.2"/>
</dbReference>
<organism evidence="2 3">
    <name type="scientific">Yoonia phaeophyticola</name>
    <dbReference type="NCBI Taxonomy" id="3137369"/>
    <lineage>
        <taxon>Bacteria</taxon>
        <taxon>Pseudomonadati</taxon>
        <taxon>Pseudomonadota</taxon>
        <taxon>Alphaproteobacteria</taxon>
        <taxon>Rhodobacterales</taxon>
        <taxon>Paracoccaceae</taxon>
        <taxon>Yoonia</taxon>
    </lineage>
</organism>
<dbReference type="SUPFAM" id="SSF46785">
    <property type="entry name" value="Winged helix' DNA-binding domain"/>
    <property type="match status" value="1"/>
</dbReference>
<dbReference type="CDD" id="cd00090">
    <property type="entry name" value="HTH_ARSR"/>
    <property type="match status" value="1"/>
</dbReference>
<evidence type="ECO:0000259" key="1">
    <source>
        <dbReference type="PROSITE" id="PS50987"/>
    </source>
</evidence>
<dbReference type="InterPro" id="IPR036388">
    <property type="entry name" value="WH-like_DNA-bd_sf"/>
</dbReference>
<dbReference type="InterPro" id="IPR001845">
    <property type="entry name" value="HTH_ArsR_DNA-bd_dom"/>
</dbReference>
<name>A0ABZ2V522_9RHOB</name>